<dbReference type="RefSeq" id="WP_344999435.1">
    <property type="nucleotide sequence ID" value="NZ_BAABFR010000085.1"/>
</dbReference>
<keyword evidence="1 3" id="KW-0413">Isomerase</keyword>
<gene>
    <name evidence="3" type="primary">iolB</name>
    <name evidence="3" type="ORF">GCM10023147_40410</name>
</gene>
<name>A0ABP8K5V2_9ACTN</name>
<dbReference type="PANTHER" id="PTHR39193:SF1">
    <property type="entry name" value="5-DEOXY-GLUCURONATE ISOMERASE"/>
    <property type="match status" value="1"/>
</dbReference>
<dbReference type="Gene3D" id="2.60.120.10">
    <property type="entry name" value="Jelly Rolls"/>
    <property type="match status" value="2"/>
</dbReference>
<dbReference type="GO" id="GO:0016853">
    <property type="term" value="F:isomerase activity"/>
    <property type="evidence" value="ECO:0007669"/>
    <property type="project" value="UniProtKB-KW"/>
</dbReference>
<evidence type="ECO:0000313" key="4">
    <source>
        <dbReference type="Proteomes" id="UP001500635"/>
    </source>
</evidence>
<dbReference type="Proteomes" id="UP001500635">
    <property type="component" value="Unassembled WGS sequence"/>
</dbReference>
<dbReference type="EMBL" id="BAABFR010000085">
    <property type="protein sequence ID" value="GAA4401139.1"/>
    <property type="molecule type" value="Genomic_DNA"/>
</dbReference>
<comment type="caution">
    <text evidence="3">The sequence shown here is derived from an EMBL/GenBank/DDBJ whole genome shotgun (WGS) entry which is preliminary data.</text>
</comment>
<dbReference type="InterPro" id="IPR021120">
    <property type="entry name" value="KduI/IolB_isomerase"/>
</dbReference>
<dbReference type="InterPro" id="IPR011051">
    <property type="entry name" value="RmlC_Cupin_sf"/>
</dbReference>
<keyword evidence="4" id="KW-1185">Reference proteome</keyword>
<dbReference type="NCBIfam" id="TIGR04378">
    <property type="entry name" value="myo_inos_iolB"/>
    <property type="match status" value="1"/>
</dbReference>
<evidence type="ECO:0000313" key="3">
    <source>
        <dbReference type="EMBL" id="GAA4401139.1"/>
    </source>
</evidence>
<dbReference type="SUPFAM" id="SSF51182">
    <property type="entry name" value="RmlC-like cupins"/>
    <property type="match status" value="1"/>
</dbReference>
<evidence type="ECO:0000256" key="2">
    <source>
        <dbReference type="SAM" id="MobiDB-lite"/>
    </source>
</evidence>
<sequence>MAVMQNEWFHRRGALAREGWESVVDGRIPGWQHTGIRVAVLDGGSLKLPAGDVERIVVPLSGAFGVDHGDTDHDTTTTVLQGRRSVFDGPTDVLYVGAGTGLTVRGRGRVAVAEAPTTQRRPAKYIAAADVPVEVRGAGRDTRQVHNFGTPAALDAGALIVCEVITPGGNWSSHPAHKHDEHVAGHESRLEEIYYFEAAPARELAEAGVVPVDADAFGSFATYSSAAGEIDTNALVRTGDIALVPYGYHGPAVAAPEYDLYYLNVMAGPDPERVWLVTDDPRQAWIRGRWDEQDTDPRLPYRPATDSPATDSPAIDSIAPEGVRR</sequence>
<dbReference type="Pfam" id="PF04962">
    <property type="entry name" value="KduI"/>
    <property type="match status" value="1"/>
</dbReference>
<reference evidence="4" key="1">
    <citation type="journal article" date="2019" name="Int. J. Syst. Evol. Microbiol.">
        <title>The Global Catalogue of Microorganisms (GCM) 10K type strain sequencing project: providing services to taxonomists for standard genome sequencing and annotation.</title>
        <authorList>
            <consortium name="The Broad Institute Genomics Platform"/>
            <consortium name="The Broad Institute Genome Sequencing Center for Infectious Disease"/>
            <person name="Wu L."/>
            <person name="Ma J."/>
        </authorList>
    </citation>
    <scope>NUCLEOTIDE SEQUENCE [LARGE SCALE GENOMIC DNA]</scope>
    <source>
        <strain evidence="4">JCM 17688</strain>
    </source>
</reference>
<dbReference type="InterPro" id="IPR014710">
    <property type="entry name" value="RmlC-like_jellyroll"/>
</dbReference>
<proteinExistence type="predicted"/>
<dbReference type="InterPro" id="IPR024203">
    <property type="entry name" value="Deoxy-glucuronate_isom_IolB"/>
</dbReference>
<protein>
    <submittedName>
        <fullName evidence="3">5-deoxy-glucuronate isomerase</fullName>
    </submittedName>
</protein>
<dbReference type="PANTHER" id="PTHR39193">
    <property type="entry name" value="5-DEOXY-GLUCURONATE ISOMERASE"/>
    <property type="match status" value="1"/>
</dbReference>
<evidence type="ECO:0000256" key="1">
    <source>
        <dbReference type="ARBA" id="ARBA00023235"/>
    </source>
</evidence>
<organism evidence="3 4">
    <name type="scientific">Tsukamurella soli</name>
    <dbReference type="NCBI Taxonomy" id="644556"/>
    <lineage>
        <taxon>Bacteria</taxon>
        <taxon>Bacillati</taxon>
        <taxon>Actinomycetota</taxon>
        <taxon>Actinomycetes</taxon>
        <taxon>Mycobacteriales</taxon>
        <taxon>Tsukamurellaceae</taxon>
        <taxon>Tsukamurella</taxon>
    </lineage>
</organism>
<accession>A0ABP8K5V2</accession>
<feature type="compositionally biased region" description="Basic and acidic residues" evidence="2">
    <location>
        <begin position="288"/>
        <end position="299"/>
    </location>
</feature>
<feature type="region of interest" description="Disordered" evidence="2">
    <location>
        <begin position="287"/>
        <end position="325"/>
    </location>
</feature>